<proteinExistence type="predicted"/>
<dbReference type="Proteomes" id="UP000253606">
    <property type="component" value="Chromosome"/>
</dbReference>
<sequence>MKTSRTLKGLFLSTAMLLSSNALAKNSGSLHLGNPVYVAGQTVPAGTYTVLWDGSGPEVEIKMIQGKTVVAATSAKLVNLNEKANNDSAVVVTGGDGKRNLSEIYFSDKKIALEIESPSDRATK</sequence>
<dbReference type="RefSeq" id="WP_150133046.1">
    <property type="nucleotide sequence ID" value="NZ_CP030840.1"/>
</dbReference>
<name>A0A2Z5G202_9BACT</name>
<dbReference type="AlphaFoldDB" id="A0A2Z5G202"/>
<feature type="signal peptide" evidence="1">
    <location>
        <begin position="1"/>
        <end position="24"/>
    </location>
</feature>
<organism evidence="2 3">
    <name type="scientific">Acidisarcina polymorpha</name>
    <dbReference type="NCBI Taxonomy" id="2211140"/>
    <lineage>
        <taxon>Bacteria</taxon>
        <taxon>Pseudomonadati</taxon>
        <taxon>Acidobacteriota</taxon>
        <taxon>Terriglobia</taxon>
        <taxon>Terriglobales</taxon>
        <taxon>Acidobacteriaceae</taxon>
        <taxon>Acidisarcina</taxon>
    </lineage>
</organism>
<dbReference type="OrthoDB" id="123401at2"/>
<keyword evidence="3" id="KW-1185">Reference proteome</keyword>
<keyword evidence="1" id="KW-0732">Signal</keyword>
<evidence type="ECO:0000313" key="3">
    <source>
        <dbReference type="Proteomes" id="UP000253606"/>
    </source>
</evidence>
<evidence type="ECO:0000313" key="2">
    <source>
        <dbReference type="EMBL" id="AXC13050.1"/>
    </source>
</evidence>
<gene>
    <name evidence="2" type="ORF">ACPOL_3771</name>
</gene>
<reference evidence="2 3" key="1">
    <citation type="journal article" date="2018" name="Front. Microbiol.">
        <title>Hydrolytic Capabilities as a Key to Environmental Success: Chitinolytic and Cellulolytic Acidobacteria From Acidic Sub-arctic Soils and Boreal Peatlands.</title>
        <authorList>
            <person name="Belova S.E."/>
            <person name="Ravin N.V."/>
            <person name="Pankratov T.A."/>
            <person name="Rakitin A.L."/>
            <person name="Ivanova A.A."/>
            <person name="Beletsky A.V."/>
            <person name="Mardanov A.V."/>
            <person name="Sinninghe Damste J.S."/>
            <person name="Dedysh S.N."/>
        </authorList>
    </citation>
    <scope>NUCLEOTIDE SEQUENCE [LARGE SCALE GENOMIC DNA]</scope>
    <source>
        <strain evidence="2 3">SBC82</strain>
    </source>
</reference>
<evidence type="ECO:0000256" key="1">
    <source>
        <dbReference type="SAM" id="SignalP"/>
    </source>
</evidence>
<accession>A0A2Z5G202</accession>
<dbReference type="EMBL" id="CP030840">
    <property type="protein sequence ID" value="AXC13050.1"/>
    <property type="molecule type" value="Genomic_DNA"/>
</dbReference>
<feature type="chain" id="PRO_5016392348" evidence="1">
    <location>
        <begin position="25"/>
        <end position="124"/>
    </location>
</feature>
<dbReference type="KEGG" id="abas:ACPOL_3771"/>
<protein>
    <submittedName>
        <fullName evidence="2">Uncharacterized protein</fullName>
    </submittedName>
</protein>